<comment type="catalytic activity">
    <reaction evidence="1 7">
        <text>Cleavage of hydrophobic, N-terminal signal or leader sequences from secreted and periplasmic proteins.</text>
        <dbReference type="EC" id="3.4.21.89"/>
    </reaction>
</comment>
<dbReference type="PANTHER" id="PTHR43390:SF1">
    <property type="entry name" value="CHLOROPLAST PROCESSING PEPTIDASE"/>
    <property type="match status" value="1"/>
</dbReference>
<keyword evidence="7" id="KW-0472">Membrane</keyword>
<keyword evidence="7" id="KW-0645">Protease</keyword>
<dbReference type="GO" id="GO:0005886">
    <property type="term" value="C:plasma membrane"/>
    <property type="evidence" value="ECO:0007669"/>
    <property type="project" value="UniProtKB-SubCell"/>
</dbReference>
<keyword evidence="10" id="KW-1185">Reference proteome</keyword>
<dbReference type="EC" id="3.4.21.89" evidence="4 7"/>
<keyword evidence="7" id="KW-0812">Transmembrane</keyword>
<reference evidence="10" key="2">
    <citation type="submission" date="2011-02" db="EMBL/GenBank/DDBJ databases">
        <title>The complete genome of Syntrophobotulus glycolicus DSM 8271.</title>
        <authorList>
            <person name="Lucas S."/>
            <person name="Copeland A."/>
            <person name="Lapidus A."/>
            <person name="Bruce D."/>
            <person name="Goodwin L."/>
            <person name="Pitluck S."/>
            <person name="Kyrpides N."/>
            <person name="Mavromatis K."/>
            <person name="Pagani I."/>
            <person name="Ivanova N."/>
            <person name="Mikhailova N."/>
            <person name="Chertkov O."/>
            <person name="Held B."/>
            <person name="Detter J.C."/>
            <person name="Tapia R."/>
            <person name="Han C."/>
            <person name="Land M."/>
            <person name="Hauser L."/>
            <person name="Markowitz V."/>
            <person name="Cheng J.-F."/>
            <person name="Hugenholtz P."/>
            <person name="Woyke T."/>
            <person name="Wu D."/>
            <person name="Spring S."/>
            <person name="Schroeder M."/>
            <person name="Brambilla E."/>
            <person name="Klenk H.-P."/>
            <person name="Eisen J.A."/>
        </authorList>
    </citation>
    <scope>NUCLEOTIDE SEQUENCE [LARGE SCALE GENOMIC DNA]</scope>
    <source>
        <strain evidence="10">DSM 8271 / FlGlyR</strain>
    </source>
</reference>
<evidence type="ECO:0000256" key="1">
    <source>
        <dbReference type="ARBA" id="ARBA00000677"/>
    </source>
</evidence>
<reference evidence="9 10" key="1">
    <citation type="journal article" date="2011" name="Stand. Genomic Sci.">
        <title>Complete genome sequence of Syntrophobotulus glycolicus type strain (FlGlyR).</title>
        <authorList>
            <person name="Han C."/>
            <person name="Mwirichia R."/>
            <person name="Chertkov O."/>
            <person name="Held B."/>
            <person name="Lapidus A."/>
            <person name="Nolan M."/>
            <person name="Lucas S."/>
            <person name="Hammon N."/>
            <person name="Deshpande S."/>
            <person name="Cheng J.F."/>
            <person name="Tapia R."/>
            <person name="Goodwin L."/>
            <person name="Pitluck S."/>
            <person name="Huntemann M."/>
            <person name="Liolios K."/>
            <person name="Ivanova N."/>
            <person name="Pagani I."/>
            <person name="Mavromatis K."/>
            <person name="Ovchinikova G."/>
            <person name="Pati A."/>
            <person name="Chen A."/>
            <person name="Palaniappan K."/>
            <person name="Land M."/>
            <person name="Hauser L."/>
            <person name="Brambilla E.M."/>
            <person name="Rohde M."/>
            <person name="Spring S."/>
            <person name="Sikorski J."/>
            <person name="Goker M."/>
            <person name="Woyke T."/>
            <person name="Bristow J."/>
            <person name="Eisen J.A."/>
            <person name="Markowitz V."/>
            <person name="Hugenholtz P."/>
            <person name="Kyrpides N.C."/>
            <person name="Klenk H.P."/>
            <person name="Detter J.C."/>
        </authorList>
    </citation>
    <scope>NUCLEOTIDE SEQUENCE [LARGE SCALE GENOMIC DNA]</scope>
    <source>
        <strain evidence="10">DSM 8271 / FlGlyR</strain>
    </source>
</reference>
<dbReference type="Proteomes" id="UP000007488">
    <property type="component" value="Chromosome"/>
</dbReference>
<dbReference type="EMBL" id="CP002547">
    <property type="protein sequence ID" value="ADY56022.1"/>
    <property type="molecule type" value="Genomic_DNA"/>
</dbReference>
<feature type="transmembrane region" description="Helical" evidence="7">
    <location>
        <begin position="7"/>
        <end position="25"/>
    </location>
</feature>
<dbReference type="InterPro" id="IPR036286">
    <property type="entry name" value="LexA/Signal_pep-like_sf"/>
</dbReference>
<dbReference type="Gene3D" id="2.10.109.10">
    <property type="entry name" value="Umud Fragment, subunit A"/>
    <property type="match status" value="1"/>
</dbReference>
<proteinExistence type="inferred from homology"/>
<name>F0SYY5_SYNGF</name>
<protein>
    <recommendedName>
        <fullName evidence="4 7">Signal peptidase I</fullName>
        <ecNumber evidence="4 7">3.4.21.89</ecNumber>
    </recommendedName>
</protein>
<accession>F0SYY5</accession>
<evidence type="ECO:0000256" key="5">
    <source>
        <dbReference type="ARBA" id="ARBA00022801"/>
    </source>
</evidence>
<gene>
    <name evidence="9" type="ordered locus">Sgly_1725</name>
</gene>
<dbReference type="Pfam" id="PF10502">
    <property type="entry name" value="Peptidase_S26"/>
    <property type="match status" value="1"/>
</dbReference>
<dbReference type="NCBIfam" id="TIGR02227">
    <property type="entry name" value="sigpep_I_bact"/>
    <property type="match status" value="1"/>
</dbReference>
<evidence type="ECO:0000256" key="4">
    <source>
        <dbReference type="ARBA" id="ARBA00013208"/>
    </source>
</evidence>
<keyword evidence="7" id="KW-1133">Transmembrane helix</keyword>
<dbReference type="SUPFAM" id="SSF51306">
    <property type="entry name" value="LexA/Signal peptidase"/>
    <property type="match status" value="1"/>
</dbReference>
<dbReference type="PRINTS" id="PR00727">
    <property type="entry name" value="LEADERPTASE"/>
</dbReference>
<evidence type="ECO:0000256" key="6">
    <source>
        <dbReference type="PIRSR" id="PIRSR600223-1"/>
    </source>
</evidence>
<dbReference type="KEGG" id="sgy:Sgly_1725"/>
<dbReference type="OrthoDB" id="9802919at2"/>
<evidence type="ECO:0000256" key="2">
    <source>
        <dbReference type="ARBA" id="ARBA00004401"/>
    </source>
</evidence>
<comment type="subcellular location">
    <subcellularLocation>
        <location evidence="2">Cell membrane</location>
        <topology evidence="2">Single-pass type II membrane protein</topology>
    </subcellularLocation>
    <subcellularLocation>
        <location evidence="7">Membrane</location>
        <topology evidence="7">Single-pass type II membrane protein</topology>
    </subcellularLocation>
</comment>
<sequence>MNKIVKTVIEWIVIIGIAFGLSILIRNFVVDTRIVPTGSMLPTIQEQDRLIVDRLFYQFQTLGRGDVIVFKAPEKSGSSEDLVKRIIGLPGEKVQIKNSKVYINEAELKEPYVHNIADYEYGPVTVPANSYLVLGDNRSESYDSHKWGFLPAENILGKVLIRYWPLNTIGPLEGPPADYLSAKEQS</sequence>
<dbReference type="InterPro" id="IPR019758">
    <property type="entry name" value="Pept_S26A_signal_pept_1_CS"/>
</dbReference>
<organism evidence="9 10">
    <name type="scientific">Syntrophobotulus glycolicus (strain DSM 8271 / FlGlyR)</name>
    <dbReference type="NCBI Taxonomy" id="645991"/>
    <lineage>
        <taxon>Bacteria</taxon>
        <taxon>Bacillati</taxon>
        <taxon>Bacillota</taxon>
        <taxon>Clostridia</taxon>
        <taxon>Eubacteriales</taxon>
        <taxon>Desulfitobacteriaceae</taxon>
        <taxon>Syntrophobotulus</taxon>
    </lineage>
</organism>
<dbReference type="PROSITE" id="PS00761">
    <property type="entry name" value="SPASE_I_3"/>
    <property type="match status" value="1"/>
</dbReference>
<evidence type="ECO:0000256" key="3">
    <source>
        <dbReference type="ARBA" id="ARBA00009370"/>
    </source>
</evidence>
<comment type="similarity">
    <text evidence="3 7">Belongs to the peptidase S26 family.</text>
</comment>
<dbReference type="GO" id="GO:0009003">
    <property type="term" value="F:signal peptidase activity"/>
    <property type="evidence" value="ECO:0007669"/>
    <property type="project" value="UniProtKB-EC"/>
</dbReference>
<dbReference type="HOGENOM" id="CLU_028723_5_1_9"/>
<dbReference type="STRING" id="645991.Sgly_1725"/>
<dbReference type="PROSITE" id="PS00760">
    <property type="entry name" value="SPASE_I_2"/>
    <property type="match status" value="1"/>
</dbReference>
<dbReference type="InterPro" id="IPR000223">
    <property type="entry name" value="Pept_S26A_signal_pept_1"/>
</dbReference>
<evidence type="ECO:0000313" key="9">
    <source>
        <dbReference type="EMBL" id="ADY56022.1"/>
    </source>
</evidence>
<evidence type="ECO:0000256" key="7">
    <source>
        <dbReference type="RuleBase" id="RU362042"/>
    </source>
</evidence>
<feature type="active site" evidence="6">
    <location>
        <position position="39"/>
    </location>
</feature>
<feature type="domain" description="Peptidase S26" evidence="8">
    <location>
        <begin position="9"/>
        <end position="164"/>
    </location>
</feature>
<evidence type="ECO:0000313" key="10">
    <source>
        <dbReference type="Proteomes" id="UP000007488"/>
    </source>
</evidence>
<dbReference type="InterPro" id="IPR019533">
    <property type="entry name" value="Peptidase_S26"/>
</dbReference>
<dbReference type="eggNOG" id="COG0681">
    <property type="taxonomic scope" value="Bacteria"/>
</dbReference>
<keyword evidence="5 7" id="KW-0378">Hydrolase</keyword>
<dbReference type="GO" id="GO:0006465">
    <property type="term" value="P:signal peptide processing"/>
    <property type="evidence" value="ECO:0007669"/>
    <property type="project" value="InterPro"/>
</dbReference>
<dbReference type="AlphaFoldDB" id="F0SYY5"/>
<dbReference type="PANTHER" id="PTHR43390">
    <property type="entry name" value="SIGNAL PEPTIDASE I"/>
    <property type="match status" value="1"/>
</dbReference>
<evidence type="ECO:0000259" key="8">
    <source>
        <dbReference type="Pfam" id="PF10502"/>
    </source>
</evidence>
<dbReference type="RefSeq" id="WP_013624890.1">
    <property type="nucleotide sequence ID" value="NC_015172.1"/>
</dbReference>
<feature type="active site" evidence="6">
    <location>
        <position position="84"/>
    </location>
</feature>
<dbReference type="InterPro" id="IPR019757">
    <property type="entry name" value="Pept_S26A_signal_pept_1_Lys-AS"/>
</dbReference>
<dbReference type="CDD" id="cd06530">
    <property type="entry name" value="S26_SPase_I"/>
    <property type="match status" value="1"/>
</dbReference>
<dbReference type="GO" id="GO:0004252">
    <property type="term" value="F:serine-type endopeptidase activity"/>
    <property type="evidence" value="ECO:0007669"/>
    <property type="project" value="InterPro"/>
</dbReference>